<dbReference type="Proteomes" id="UP001152622">
    <property type="component" value="Chromosome 4"/>
</dbReference>
<dbReference type="EMBL" id="JAINUF010000004">
    <property type="protein sequence ID" value="KAJ8363702.1"/>
    <property type="molecule type" value="Genomic_DNA"/>
</dbReference>
<dbReference type="AlphaFoldDB" id="A0A9Q1FQA5"/>
<evidence type="ECO:0000313" key="2">
    <source>
        <dbReference type="EMBL" id="KAJ8363702.1"/>
    </source>
</evidence>
<proteinExistence type="predicted"/>
<reference evidence="2" key="1">
    <citation type="journal article" date="2023" name="Science">
        <title>Genome structures resolve the early diversification of teleost fishes.</title>
        <authorList>
            <person name="Parey E."/>
            <person name="Louis A."/>
            <person name="Montfort J."/>
            <person name="Bouchez O."/>
            <person name="Roques C."/>
            <person name="Iampietro C."/>
            <person name="Lluch J."/>
            <person name="Castinel A."/>
            <person name="Donnadieu C."/>
            <person name="Desvignes T."/>
            <person name="Floi Bucao C."/>
            <person name="Jouanno E."/>
            <person name="Wen M."/>
            <person name="Mejri S."/>
            <person name="Dirks R."/>
            <person name="Jansen H."/>
            <person name="Henkel C."/>
            <person name="Chen W.J."/>
            <person name="Zahm M."/>
            <person name="Cabau C."/>
            <person name="Klopp C."/>
            <person name="Thompson A.W."/>
            <person name="Robinson-Rechavi M."/>
            <person name="Braasch I."/>
            <person name="Lecointre G."/>
            <person name="Bobe J."/>
            <person name="Postlethwait J.H."/>
            <person name="Berthelot C."/>
            <person name="Roest Crollius H."/>
            <person name="Guiguen Y."/>
        </authorList>
    </citation>
    <scope>NUCLEOTIDE SEQUENCE</scope>
    <source>
        <strain evidence="2">WJC10195</strain>
    </source>
</reference>
<organism evidence="2 3">
    <name type="scientific">Synaphobranchus kaupii</name>
    <name type="common">Kaup's arrowtooth eel</name>
    <dbReference type="NCBI Taxonomy" id="118154"/>
    <lineage>
        <taxon>Eukaryota</taxon>
        <taxon>Metazoa</taxon>
        <taxon>Chordata</taxon>
        <taxon>Craniata</taxon>
        <taxon>Vertebrata</taxon>
        <taxon>Euteleostomi</taxon>
        <taxon>Actinopterygii</taxon>
        <taxon>Neopterygii</taxon>
        <taxon>Teleostei</taxon>
        <taxon>Anguilliformes</taxon>
        <taxon>Synaphobranchidae</taxon>
        <taxon>Synaphobranchus</taxon>
    </lineage>
</organism>
<evidence type="ECO:0000256" key="1">
    <source>
        <dbReference type="SAM" id="MobiDB-lite"/>
    </source>
</evidence>
<feature type="compositionally biased region" description="Basic and acidic residues" evidence="1">
    <location>
        <begin position="8"/>
        <end position="22"/>
    </location>
</feature>
<keyword evidence="3" id="KW-1185">Reference proteome</keyword>
<comment type="caution">
    <text evidence="2">The sequence shown here is derived from an EMBL/GenBank/DDBJ whole genome shotgun (WGS) entry which is preliminary data.</text>
</comment>
<name>A0A9Q1FQA5_SYNKA</name>
<gene>
    <name evidence="2" type="ORF">SKAU_G00125330</name>
</gene>
<accession>A0A9Q1FQA5</accession>
<protein>
    <submittedName>
        <fullName evidence="2">Uncharacterized protein</fullName>
    </submittedName>
</protein>
<feature type="region of interest" description="Disordered" evidence="1">
    <location>
        <begin position="1"/>
        <end position="47"/>
    </location>
</feature>
<sequence length="242" mass="26523">METIPLRDGTRGRNDSDHERHNGAGCARGTPDQPATPRGVCSGPGPPSQSYRLLSYLQLTSAEERTPHSRSISQRCNYAHPVAFSNYSFSPPPLSSDESRERTKRASFPILFGSPRKLPREERQNGPVLVDRKNEQRVADPPWRSGVAGGLLTLDAAVARIGTCLLFPRLRLSWEPSHRAHFSSASGGRRVALDYDYPGLWKGTAAAQRLELLRYRRSAEQVAGAGALPAQCGSARPARVID</sequence>
<evidence type="ECO:0000313" key="3">
    <source>
        <dbReference type="Proteomes" id="UP001152622"/>
    </source>
</evidence>